<comment type="subcellular location">
    <subcellularLocation>
        <location evidence="1 6">Bacterial flagellum basal body</location>
    </subcellularLocation>
</comment>
<dbReference type="NCBIfam" id="TIGR01396">
    <property type="entry name" value="FlgB"/>
    <property type="match status" value="1"/>
</dbReference>
<sequence length="148" mass="16256">MGIHFQKALGVHPMAMQLRLTRAELLSANLANVNTPNFQAKDIDFAAEMQRAKRGNGVMAAPDRSSAQMLSTQMSSAQMSSPQMMSSPQIMSSLQIKYRLPYQPSLDGNTVALNVEQAEFSKNALDYQTSLSFLNMKLTGLKQAIEGK</sequence>
<feature type="domain" description="Flagellar basal body rod protein N-terminal" evidence="7">
    <location>
        <begin position="15"/>
        <end position="39"/>
    </location>
</feature>
<protein>
    <recommendedName>
        <fullName evidence="3 6">Flagellar basal body rod protein FlgB</fullName>
    </recommendedName>
</protein>
<dbReference type="Proteomes" id="UP000268669">
    <property type="component" value="Chromosome"/>
</dbReference>
<keyword evidence="9" id="KW-1185">Reference proteome</keyword>
<reference evidence="8" key="1">
    <citation type="submission" date="2018-11" db="EMBL/GenBank/DDBJ databases">
        <title>FDA dAtabase for Regulatory Grade micrObial Sequences (FDA-ARGOS): Supporting development and validation of Infectious Disease Dx tests.</title>
        <authorList>
            <person name="Bliska J."/>
            <person name="Cleland M.-M."/>
            <person name="Tallon L."/>
            <person name="Sadzewicz L."/>
            <person name="Zhao X."/>
            <person name="Vavikolanu K."/>
            <person name="Mehta A."/>
            <person name="Aluvathingal J."/>
            <person name="Nadendla S."/>
            <person name="Yan Y."/>
            <person name="Sichtig H."/>
        </authorList>
    </citation>
    <scope>NUCLEOTIDE SEQUENCE [LARGE SCALE GENOMIC DNA]</scope>
    <source>
        <strain evidence="8">FDAARGOS_581</strain>
    </source>
</reference>
<dbReference type="RefSeq" id="WP_032466712.1">
    <property type="nucleotide sequence ID" value="NZ_CP008943.1"/>
</dbReference>
<dbReference type="NCBIfam" id="NF005527">
    <property type="entry name" value="PRK07182.1"/>
    <property type="match status" value="1"/>
</dbReference>
<dbReference type="PANTHER" id="PTHR30435:SF12">
    <property type="entry name" value="FLAGELLAR BASAL BODY ROD PROTEIN FLGB"/>
    <property type="match status" value="1"/>
</dbReference>
<dbReference type="InterPro" id="IPR019776">
    <property type="entry name" value="Flagellar_basal_body_rod_CS"/>
</dbReference>
<keyword evidence="8" id="KW-0966">Cell projection</keyword>
<accession>A0ABM7AHZ0</accession>
<dbReference type="InterPro" id="IPR006300">
    <property type="entry name" value="FlgB"/>
</dbReference>
<keyword evidence="8" id="KW-0282">Flagellum</keyword>
<dbReference type="PROSITE" id="PS00588">
    <property type="entry name" value="FLAGELLA_BB_ROD"/>
    <property type="match status" value="1"/>
</dbReference>
<dbReference type="InterPro" id="IPR001444">
    <property type="entry name" value="Flag_bb_rod_N"/>
</dbReference>
<comment type="subunit">
    <text evidence="6">The basal body constitutes a major portion of the flagellar organelle and consists of a number of rings mounted on a central rod.</text>
</comment>
<keyword evidence="4 6" id="KW-0975">Bacterial flagellum</keyword>
<gene>
    <name evidence="8" type="primary">flgB</name>
    <name evidence="8" type="ORF">EGX47_11745</name>
</gene>
<evidence type="ECO:0000313" key="8">
    <source>
        <dbReference type="EMBL" id="AYW91913.1"/>
    </source>
</evidence>
<organism evidence="8 9">
    <name type="scientific">Yersinia pseudotuberculosis</name>
    <dbReference type="NCBI Taxonomy" id="633"/>
    <lineage>
        <taxon>Bacteria</taxon>
        <taxon>Pseudomonadati</taxon>
        <taxon>Pseudomonadota</taxon>
        <taxon>Gammaproteobacteria</taxon>
        <taxon>Enterobacterales</taxon>
        <taxon>Yersiniaceae</taxon>
        <taxon>Yersinia</taxon>
    </lineage>
</organism>
<evidence type="ECO:0000256" key="3">
    <source>
        <dbReference type="ARBA" id="ARBA00014376"/>
    </source>
</evidence>
<evidence type="ECO:0000259" key="7">
    <source>
        <dbReference type="Pfam" id="PF00460"/>
    </source>
</evidence>
<keyword evidence="8" id="KW-0969">Cilium</keyword>
<dbReference type="Pfam" id="PF00460">
    <property type="entry name" value="Flg_bb_rod"/>
    <property type="match status" value="1"/>
</dbReference>
<evidence type="ECO:0000256" key="1">
    <source>
        <dbReference type="ARBA" id="ARBA00004117"/>
    </source>
</evidence>
<evidence type="ECO:0000256" key="5">
    <source>
        <dbReference type="ARBA" id="ARBA00024934"/>
    </source>
</evidence>
<comment type="function">
    <text evidence="5 6">Structural component of flagellum, the bacterial motility apparatus. Part of the rod structure of flagellar basal body.</text>
</comment>
<dbReference type="PANTHER" id="PTHR30435">
    <property type="entry name" value="FLAGELLAR PROTEIN"/>
    <property type="match status" value="1"/>
</dbReference>
<name>A0ABM7AHZ0_YERPU</name>
<evidence type="ECO:0000256" key="2">
    <source>
        <dbReference type="ARBA" id="ARBA00009677"/>
    </source>
</evidence>
<proteinExistence type="inferred from homology"/>
<dbReference type="PIRSF" id="PIRSF002889">
    <property type="entry name" value="Rod_FlgB"/>
    <property type="match status" value="1"/>
</dbReference>
<evidence type="ECO:0000313" key="9">
    <source>
        <dbReference type="Proteomes" id="UP000268669"/>
    </source>
</evidence>
<dbReference type="EMBL" id="CP033713">
    <property type="protein sequence ID" value="AYW91913.1"/>
    <property type="molecule type" value="Genomic_DNA"/>
</dbReference>
<evidence type="ECO:0000256" key="4">
    <source>
        <dbReference type="ARBA" id="ARBA00023143"/>
    </source>
</evidence>
<evidence type="ECO:0000256" key="6">
    <source>
        <dbReference type="PIRNR" id="PIRNR002889"/>
    </source>
</evidence>
<comment type="similarity">
    <text evidence="2 6">Belongs to the flagella basal body rod proteins family.</text>
</comment>